<evidence type="ECO:0000313" key="4">
    <source>
        <dbReference type="Proteomes" id="UP000187085"/>
    </source>
</evidence>
<dbReference type="SUPFAM" id="SSF51182">
    <property type="entry name" value="RmlC-like cupins"/>
    <property type="match status" value="1"/>
</dbReference>
<accession>A0A1R1LHH0</accession>
<dbReference type="InterPro" id="IPR011051">
    <property type="entry name" value="RmlC_Cupin_sf"/>
</dbReference>
<reference evidence="3 4" key="1">
    <citation type="submission" date="2016-12" db="EMBL/GenBank/DDBJ databases">
        <title>Draft genome of Tersicoccus phoenicis 1P05MA.</title>
        <authorList>
            <person name="Nakajima Y."/>
            <person name="Yoshizawa S."/>
            <person name="Nakamura K."/>
            <person name="Ogura Y."/>
            <person name="Hayashi T."/>
            <person name="Kogure K."/>
        </authorList>
    </citation>
    <scope>NUCLEOTIDE SEQUENCE [LARGE SCALE GENOMIC DNA]</scope>
    <source>
        <strain evidence="3 4">1p05MA</strain>
    </source>
</reference>
<evidence type="ECO:0000313" key="3">
    <source>
        <dbReference type="EMBL" id="OMH26994.1"/>
    </source>
</evidence>
<proteinExistence type="predicted"/>
<protein>
    <submittedName>
        <fullName evidence="3">Transcriptional regulator</fullName>
    </submittedName>
</protein>
<dbReference type="InterPro" id="IPR050807">
    <property type="entry name" value="TransReg_Diox_bact_type"/>
</dbReference>
<dbReference type="PANTHER" id="PTHR46797">
    <property type="entry name" value="HTH-TYPE TRANSCRIPTIONAL REGULATOR"/>
    <property type="match status" value="1"/>
</dbReference>
<dbReference type="InterPro" id="IPR001387">
    <property type="entry name" value="Cro/C1-type_HTH"/>
</dbReference>
<dbReference type="Pfam" id="PF01381">
    <property type="entry name" value="HTH_3"/>
    <property type="match status" value="1"/>
</dbReference>
<organism evidence="3 4">
    <name type="scientific">Tersicoccus phoenicis</name>
    <dbReference type="NCBI Taxonomy" id="554083"/>
    <lineage>
        <taxon>Bacteria</taxon>
        <taxon>Bacillati</taxon>
        <taxon>Actinomycetota</taxon>
        <taxon>Actinomycetes</taxon>
        <taxon>Micrococcales</taxon>
        <taxon>Micrococcaceae</taxon>
        <taxon>Tersicoccus</taxon>
    </lineage>
</organism>
<dbReference type="GO" id="GO:0005829">
    <property type="term" value="C:cytosol"/>
    <property type="evidence" value="ECO:0007669"/>
    <property type="project" value="TreeGrafter"/>
</dbReference>
<dbReference type="InterPro" id="IPR014710">
    <property type="entry name" value="RmlC-like_jellyroll"/>
</dbReference>
<evidence type="ECO:0000259" key="2">
    <source>
        <dbReference type="PROSITE" id="PS50943"/>
    </source>
</evidence>
<dbReference type="CDD" id="cd00093">
    <property type="entry name" value="HTH_XRE"/>
    <property type="match status" value="1"/>
</dbReference>
<dbReference type="AlphaFoldDB" id="A0A1R1LHH0"/>
<dbReference type="SMART" id="SM00530">
    <property type="entry name" value="HTH_XRE"/>
    <property type="match status" value="1"/>
</dbReference>
<sequence length="189" mass="20248">MSDQIRSDVARLLGARIRALRTGLELSVVKLAERSGVSRRMLTQVELGQANPSVSTVDKIAGALGTSFAALVGVQDRPAPDGVEIWSTEEGSWAYLVNAVETPEATIELWTWHLVRGDRYRTGSAPGAPASMVHVTAGEVRVLAGGAETRIGERRSARIDADEERSFDAVTPVADFVWVVTIPRDAGPA</sequence>
<dbReference type="PANTHER" id="PTHR46797:SF1">
    <property type="entry name" value="METHYLPHOSPHONATE SYNTHASE"/>
    <property type="match status" value="1"/>
</dbReference>
<feature type="domain" description="HTH cro/C1-type" evidence="2">
    <location>
        <begin position="17"/>
        <end position="71"/>
    </location>
</feature>
<dbReference type="PROSITE" id="PS50943">
    <property type="entry name" value="HTH_CROC1"/>
    <property type="match status" value="1"/>
</dbReference>
<dbReference type="Gene3D" id="1.10.260.40">
    <property type="entry name" value="lambda repressor-like DNA-binding domains"/>
    <property type="match status" value="1"/>
</dbReference>
<dbReference type="Gene3D" id="2.60.120.10">
    <property type="entry name" value="Jelly Rolls"/>
    <property type="match status" value="1"/>
</dbReference>
<dbReference type="Proteomes" id="UP000187085">
    <property type="component" value="Unassembled WGS sequence"/>
</dbReference>
<dbReference type="RefSeq" id="WP_076702614.1">
    <property type="nucleotide sequence ID" value="NZ_MRDE01000018.1"/>
</dbReference>
<dbReference type="InterPro" id="IPR010982">
    <property type="entry name" value="Lambda_DNA-bd_dom_sf"/>
</dbReference>
<dbReference type="STRING" id="554083.BKD30_04445"/>
<dbReference type="SUPFAM" id="SSF47413">
    <property type="entry name" value="lambda repressor-like DNA-binding domains"/>
    <property type="match status" value="1"/>
</dbReference>
<keyword evidence="1" id="KW-0238">DNA-binding</keyword>
<dbReference type="EMBL" id="MRDE01000018">
    <property type="protein sequence ID" value="OMH26994.1"/>
    <property type="molecule type" value="Genomic_DNA"/>
</dbReference>
<keyword evidence="4" id="KW-1185">Reference proteome</keyword>
<dbReference type="GO" id="GO:0003700">
    <property type="term" value="F:DNA-binding transcription factor activity"/>
    <property type="evidence" value="ECO:0007669"/>
    <property type="project" value="TreeGrafter"/>
</dbReference>
<comment type="caution">
    <text evidence="3">The sequence shown here is derived from an EMBL/GenBank/DDBJ whole genome shotgun (WGS) entry which is preliminary data.</text>
</comment>
<evidence type="ECO:0000256" key="1">
    <source>
        <dbReference type="ARBA" id="ARBA00023125"/>
    </source>
</evidence>
<dbReference type="OrthoDB" id="9810578at2"/>
<gene>
    <name evidence="3" type="ORF">BKD30_04445</name>
</gene>
<name>A0A1R1LHH0_9MICC</name>
<dbReference type="GO" id="GO:0003677">
    <property type="term" value="F:DNA binding"/>
    <property type="evidence" value="ECO:0007669"/>
    <property type="project" value="UniProtKB-KW"/>
</dbReference>